<organism evidence="20 21">
    <name type="scientific">Conidiobolus coronatus (strain ATCC 28846 / CBS 209.66 / NRRL 28638)</name>
    <name type="common">Delacroixia coronata</name>
    <dbReference type="NCBI Taxonomy" id="796925"/>
    <lineage>
        <taxon>Eukaryota</taxon>
        <taxon>Fungi</taxon>
        <taxon>Fungi incertae sedis</taxon>
        <taxon>Zoopagomycota</taxon>
        <taxon>Entomophthoromycotina</taxon>
        <taxon>Entomophthoromycetes</taxon>
        <taxon>Entomophthorales</taxon>
        <taxon>Ancylistaceae</taxon>
        <taxon>Conidiobolus</taxon>
    </lineage>
</organism>
<dbReference type="GO" id="GO:0005789">
    <property type="term" value="C:endoplasmic reticulum membrane"/>
    <property type="evidence" value="ECO:0007669"/>
    <property type="project" value="TreeGrafter"/>
</dbReference>
<evidence type="ECO:0000256" key="7">
    <source>
        <dbReference type="ARBA" id="ARBA00022955"/>
    </source>
</evidence>
<evidence type="ECO:0000256" key="2">
    <source>
        <dbReference type="ARBA" id="ARBA00005402"/>
    </source>
</evidence>
<evidence type="ECO:0000256" key="12">
    <source>
        <dbReference type="ARBA" id="ARBA00023136"/>
    </source>
</evidence>
<gene>
    <name evidence="20" type="ORF">CONCODRAFT_46055</name>
</gene>
<dbReference type="EC" id="1.3.1.70" evidence="3"/>
<dbReference type="AlphaFoldDB" id="A0A137PGX6"/>
<evidence type="ECO:0000256" key="18">
    <source>
        <dbReference type="ARBA" id="ARBA00069705"/>
    </source>
</evidence>
<keyword evidence="9" id="KW-0560">Oxidoreductase</keyword>
<dbReference type="Pfam" id="PF01222">
    <property type="entry name" value="ERG4_ERG24"/>
    <property type="match status" value="1"/>
</dbReference>
<dbReference type="PROSITE" id="PS01018">
    <property type="entry name" value="STEROL_REDUCT_2"/>
    <property type="match status" value="1"/>
</dbReference>
<keyword evidence="12 19" id="KW-0472">Membrane</keyword>
<feature type="transmembrane region" description="Helical" evidence="19">
    <location>
        <begin position="144"/>
        <end position="162"/>
    </location>
</feature>
<dbReference type="InterPro" id="IPR018083">
    <property type="entry name" value="Sterol_reductase_CS"/>
</dbReference>
<reference evidence="20 21" key="1">
    <citation type="journal article" date="2015" name="Genome Biol. Evol.">
        <title>Phylogenomic analyses indicate that early fungi evolved digesting cell walls of algal ancestors of land plants.</title>
        <authorList>
            <person name="Chang Y."/>
            <person name="Wang S."/>
            <person name="Sekimoto S."/>
            <person name="Aerts A.L."/>
            <person name="Choi C."/>
            <person name="Clum A."/>
            <person name="LaButti K.M."/>
            <person name="Lindquist E.A."/>
            <person name="Yee Ngan C."/>
            <person name="Ohm R.A."/>
            <person name="Salamov A.A."/>
            <person name="Grigoriev I.V."/>
            <person name="Spatafora J.W."/>
            <person name="Berbee M.L."/>
        </authorList>
    </citation>
    <scope>NUCLEOTIDE SEQUENCE [LARGE SCALE GENOMIC DNA]</scope>
    <source>
        <strain evidence="20 21">NRRL 28638</strain>
    </source>
</reference>
<evidence type="ECO:0000256" key="1">
    <source>
        <dbReference type="ARBA" id="ARBA00004141"/>
    </source>
</evidence>
<feature type="transmembrane region" description="Helical" evidence="19">
    <location>
        <begin position="269"/>
        <end position="287"/>
    </location>
</feature>
<keyword evidence="8 19" id="KW-1133">Transmembrane helix</keyword>
<dbReference type="GO" id="GO:0050613">
    <property type="term" value="F:Delta14-sterol reductase activity"/>
    <property type="evidence" value="ECO:0007669"/>
    <property type="project" value="UniProtKB-EC"/>
</dbReference>
<comment type="similarity">
    <text evidence="2">Belongs to the ERG4/ERG24 family.</text>
</comment>
<keyword evidence="6" id="KW-0521">NADP</keyword>
<evidence type="ECO:0000256" key="17">
    <source>
        <dbReference type="ARBA" id="ARBA00060577"/>
    </source>
</evidence>
<dbReference type="PANTHER" id="PTHR21257">
    <property type="entry name" value="DELTA(14)-STEROL REDUCTASE"/>
    <property type="match status" value="1"/>
</dbReference>
<keyword evidence="10" id="KW-0756">Sterol biosynthesis</keyword>
<keyword evidence="7" id="KW-0752">Steroid biosynthesis</keyword>
<keyword evidence="20" id="KW-0675">Receptor</keyword>
<evidence type="ECO:0000256" key="3">
    <source>
        <dbReference type="ARBA" id="ARBA00012413"/>
    </source>
</evidence>
<sequence length="432" mass="49982">MTKLKEKQNSANSELNPRTVDLEFFGVIGSTIVSIGTPLFLMIQYVICTDTGCPNNIPNMLRLFSFSHMFSWTAAKIYLGWLAYHLLMWLIVPGEWVKGTKLRNGGYVEYKQNGFKVLLITLTLSVVTFFTVGHTPFLVIYDNFFQLLCTAIVFTTLAALYLHQSSYAPNKLLSLNGNSGHFIYDFWMGRELNPSIGCLDLKEFFELRPGLMGWIMLNLCMLAKQYDQLNGKLTFSMLFVTLSQIYYVIDSLYNQSCVLTTMDIINDGFGYMLMFGDVAWVPFFYTLQARYLTITHVELGWNQIVFVLAMNVIGYIIFRQANGQKDKFRSNPNDPSLAHISYIETDTGRRLMTSGWWGIASHINYFGDWIMSFSQCLACGYTNLIPYFFAVYFFILLVHRDSRDDHNCGLKYGKYWKQYRQLVPYRIIPYVY</sequence>
<evidence type="ECO:0000256" key="10">
    <source>
        <dbReference type="ARBA" id="ARBA00023011"/>
    </source>
</evidence>
<evidence type="ECO:0000256" key="15">
    <source>
        <dbReference type="ARBA" id="ARBA00030165"/>
    </source>
</evidence>
<evidence type="ECO:0000313" key="21">
    <source>
        <dbReference type="Proteomes" id="UP000070444"/>
    </source>
</evidence>
<proteinExistence type="inferred from homology"/>
<evidence type="ECO:0000256" key="16">
    <source>
        <dbReference type="ARBA" id="ARBA00031227"/>
    </source>
</evidence>
<feature type="transmembrane region" description="Helical" evidence="19">
    <location>
        <begin position="369"/>
        <end position="397"/>
    </location>
</feature>
<evidence type="ECO:0000256" key="5">
    <source>
        <dbReference type="ARBA" id="ARBA00022692"/>
    </source>
</evidence>
<evidence type="ECO:0000256" key="13">
    <source>
        <dbReference type="ARBA" id="ARBA00023166"/>
    </source>
</evidence>
<feature type="transmembrane region" description="Helical" evidence="19">
    <location>
        <begin position="24"/>
        <end position="47"/>
    </location>
</feature>
<evidence type="ECO:0000256" key="8">
    <source>
        <dbReference type="ARBA" id="ARBA00022989"/>
    </source>
</evidence>
<feature type="transmembrane region" description="Helical" evidence="19">
    <location>
        <begin position="299"/>
        <end position="318"/>
    </location>
</feature>
<feature type="transmembrane region" description="Helical" evidence="19">
    <location>
        <begin position="229"/>
        <end position="249"/>
    </location>
</feature>
<feature type="transmembrane region" description="Helical" evidence="19">
    <location>
        <begin position="113"/>
        <end position="132"/>
    </location>
</feature>
<evidence type="ECO:0000256" key="6">
    <source>
        <dbReference type="ARBA" id="ARBA00022857"/>
    </source>
</evidence>
<dbReference type="EMBL" id="KQ964426">
    <property type="protein sequence ID" value="KXN74230.1"/>
    <property type="molecule type" value="Genomic_DNA"/>
</dbReference>
<evidence type="ECO:0000313" key="20">
    <source>
        <dbReference type="EMBL" id="KXN74230.1"/>
    </source>
</evidence>
<keyword evidence="5 19" id="KW-0812">Transmembrane</keyword>
<name>A0A137PGX6_CONC2</name>
<accession>A0A137PGX6</accession>
<evidence type="ECO:0000256" key="4">
    <source>
        <dbReference type="ARBA" id="ARBA00022516"/>
    </source>
</evidence>
<keyword evidence="14" id="KW-0753">Steroid metabolism</keyword>
<dbReference type="Gene3D" id="1.20.120.1630">
    <property type="match status" value="1"/>
</dbReference>
<evidence type="ECO:0000256" key="11">
    <source>
        <dbReference type="ARBA" id="ARBA00023098"/>
    </source>
</evidence>
<dbReference type="Proteomes" id="UP000070444">
    <property type="component" value="Unassembled WGS sequence"/>
</dbReference>
<comment type="subcellular location">
    <subcellularLocation>
        <location evidence="1">Membrane</location>
        <topology evidence="1">Multi-pass membrane protein</topology>
    </subcellularLocation>
</comment>
<keyword evidence="21" id="KW-1185">Reference proteome</keyword>
<evidence type="ECO:0000256" key="9">
    <source>
        <dbReference type="ARBA" id="ARBA00023002"/>
    </source>
</evidence>
<keyword evidence="13" id="KW-1207">Sterol metabolism</keyword>
<dbReference type="STRING" id="796925.A0A137PGX6"/>
<protein>
    <recommendedName>
        <fullName evidence="18">Delta(14)-sterol reductase</fullName>
        <ecNumber evidence="3">1.3.1.70</ecNumber>
    </recommendedName>
    <alternativeName>
        <fullName evidence="15">C-14 sterol reductase</fullName>
    </alternativeName>
    <alternativeName>
        <fullName evidence="16">Sterol C14-reductase</fullName>
    </alternativeName>
</protein>
<dbReference type="FunFam" id="1.20.120.1630:FF:000011">
    <property type="entry name" value="Delta(14)-sterol reductase"/>
    <property type="match status" value="1"/>
</dbReference>
<dbReference type="PANTHER" id="PTHR21257:SF52">
    <property type="entry name" value="DELTA(14)-STEROL REDUCTASE TM7SF2"/>
    <property type="match status" value="1"/>
</dbReference>
<keyword evidence="11" id="KW-0443">Lipid metabolism</keyword>
<keyword evidence="4" id="KW-0444">Lipid biosynthesis</keyword>
<evidence type="ECO:0000256" key="14">
    <source>
        <dbReference type="ARBA" id="ARBA00023221"/>
    </source>
</evidence>
<dbReference type="OrthoDB" id="10262235at2759"/>
<comment type="pathway">
    <text evidence="17">Steroid biosynthesis.</text>
</comment>
<feature type="transmembrane region" description="Helical" evidence="19">
    <location>
        <begin position="67"/>
        <end position="92"/>
    </location>
</feature>
<dbReference type="InterPro" id="IPR001171">
    <property type="entry name" value="ERG24_DHCR-like"/>
</dbReference>
<dbReference type="GO" id="GO:0006696">
    <property type="term" value="P:ergosterol biosynthetic process"/>
    <property type="evidence" value="ECO:0007669"/>
    <property type="project" value="TreeGrafter"/>
</dbReference>
<evidence type="ECO:0000256" key="19">
    <source>
        <dbReference type="SAM" id="Phobius"/>
    </source>
</evidence>
<dbReference type="OMA" id="EWCELRP"/>